<protein>
    <recommendedName>
        <fullName evidence="3">Bacteriophage P22, Gp10, DNA-stabilising</fullName>
    </recommendedName>
</protein>
<accession>A0A6J7XDH1</accession>
<reference evidence="2" key="1">
    <citation type="submission" date="2020-05" db="EMBL/GenBank/DDBJ databases">
        <authorList>
            <person name="Chiriac C."/>
            <person name="Salcher M."/>
            <person name="Ghai R."/>
            <person name="Kavagutti S V."/>
        </authorList>
    </citation>
    <scope>NUCLEOTIDE SEQUENCE</scope>
</reference>
<gene>
    <name evidence="1" type="ORF">UFOVP1437_10</name>
    <name evidence="2" type="ORF">UFOVP1531_54</name>
</gene>
<organism evidence="2">
    <name type="scientific">uncultured Caudovirales phage</name>
    <dbReference type="NCBI Taxonomy" id="2100421"/>
    <lineage>
        <taxon>Viruses</taxon>
        <taxon>Duplodnaviria</taxon>
        <taxon>Heunggongvirae</taxon>
        <taxon>Uroviricota</taxon>
        <taxon>Caudoviricetes</taxon>
        <taxon>Peduoviridae</taxon>
        <taxon>Maltschvirus</taxon>
        <taxon>Maltschvirus maltsch</taxon>
    </lineage>
</organism>
<dbReference type="EMBL" id="LR797382">
    <property type="protein sequence ID" value="CAB4212259.1"/>
    <property type="molecule type" value="Genomic_DNA"/>
</dbReference>
<dbReference type="SUPFAM" id="SSF63829">
    <property type="entry name" value="Calcium-dependent phosphotriesterase"/>
    <property type="match status" value="1"/>
</dbReference>
<evidence type="ECO:0000313" key="1">
    <source>
        <dbReference type="EMBL" id="CAB4212259.1"/>
    </source>
</evidence>
<evidence type="ECO:0000313" key="2">
    <source>
        <dbReference type="EMBL" id="CAB5228160.1"/>
    </source>
</evidence>
<name>A0A6J7XDH1_9CAUD</name>
<evidence type="ECO:0008006" key="3">
    <source>
        <dbReference type="Google" id="ProtNLM"/>
    </source>
</evidence>
<proteinExistence type="predicted"/>
<sequence>MGERKVVPFLVPTYQQKGLKLVGQQRLKNCYFHMTPGMVDGRGQYSVLSAPGYLDTVTISGTTVRACISYNNVGYAVVDDKLKKITSAFAVSDLGVTLGGSTGMATMAATGTEVVVCANSKIYRINTSTDVVTDITAVLTAINALNIPLVVMSQNKRFIYITSNASQVHISAIYNCNAITSLDGFIPNTIAGTLSAGAVTTWYQYYFNENAVEVFRDTGAEIGPFARVDGGAVPVGIAASSSALSIMNKVYYLGRTTNGLLGVVELDGTNYKVVSTPDFVETINSYYSYTDALAWTDTHNGHIFYNLTFPTKELAPGYSTSTGITWSYDLTTNLWFVRTSYDAELDRETRHTANCSMYLGNKQLIGSAADANFKEISTNYYDEDDVEINREVITATLIDRDSFFSIYNLEIDIERGIGLTSGQGSSPQIMIEISKDKNNTWSSPIVRTAGASGQYKTIVRVGSCGGGKSFTLRLKMTDPVAWAIAGITAEIEGSVD</sequence>
<dbReference type="EMBL" id="LR798383">
    <property type="protein sequence ID" value="CAB5228160.1"/>
    <property type="molecule type" value="Genomic_DNA"/>
</dbReference>